<dbReference type="InterPro" id="IPR024079">
    <property type="entry name" value="MetalloPept_cat_dom_sf"/>
</dbReference>
<reference evidence="9" key="1">
    <citation type="submission" date="2016-10" db="EMBL/GenBank/DDBJ databases">
        <authorList>
            <person name="Varghese N."/>
            <person name="Submissions S."/>
        </authorList>
    </citation>
    <scope>NUCLEOTIDE SEQUENCE [LARGE SCALE GENOMIC DNA]</scope>
    <source>
        <strain evidence="9">CGMCC 4.3568</strain>
    </source>
</reference>
<keyword evidence="6" id="KW-0378">Hydrolase</keyword>
<dbReference type="Proteomes" id="UP000243799">
    <property type="component" value="Unassembled WGS sequence"/>
</dbReference>
<sequence length="207" mass="21847">MGLANFADTRQSPCEEFDVSRKLFAALALLFSLGLAQLVGGPVAAATASEPGAAQVRTLYYDSSGAAEFVSAVDAGARVWNESVSNVRLVKGQPASIIIRADNGWPRAYVQRLGQGTIYMGRQAVREGHDVIRIAAHELGHILGLPDRRTGLCRDLMSGASAGTSCKNPNPNAAEIAEVESNFGRNLRSAESYAGVFAEGGPARVSR</sequence>
<comment type="similarity">
    <text evidence="2">Belongs to the peptidase M7 family.</text>
</comment>
<dbReference type="PRINTS" id="PR00787">
    <property type="entry name" value="NEUTRALPTASE"/>
</dbReference>
<organism evidence="8 9">
    <name type="scientific">Amycolatopsis marina</name>
    <dbReference type="NCBI Taxonomy" id="490629"/>
    <lineage>
        <taxon>Bacteria</taxon>
        <taxon>Bacillati</taxon>
        <taxon>Actinomycetota</taxon>
        <taxon>Actinomycetes</taxon>
        <taxon>Pseudonocardiales</taxon>
        <taxon>Pseudonocardiaceae</taxon>
        <taxon>Amycolatopsis</taxon>
    </lineage>
</organism>
<keyword evidence="5" id="KW-0479">Metal-binding</keyword>
<dbReference type="GO" id="GO:0005576">
    <property type="term" value="C:extracellular region"/>
    <property type="evidence" value="ECO:0007669"/>
    <property type="project" value="InterPro"/>
</dbReference>
<keyword evidence="6" id="KW-0645">Protease</keyword>
<dbReference type="EC" id="3.4.24.77" evidence="3"/>
<evidence type="ECO:0000256" key="1">
    <source>
        <dbReference type="ARBA" id="ARBA00000612"/>
    </source>
</evidence>
<evidence type="ECO:0000256" key="4">
    <source>
        <dbReference type="ARBA" id="ARBA00019129"/>
    </source>
</evidence>
<evidence type="ECO:0000313" key="8">
    <source>
        <dbReference type="EMBL" id="SFB62333.1"/>
    </source>
</evidence>
<gene>
    <name evidence="8" type="ORF">SAMN05216266_13049</name>
</gene>
<keyword evidence="6" id="KW-0482">Metalloprotease</keyword>
<dbReference type="GO" id="GO:0006508">
    <property type="term" value="P:proteolysis"/>
    <property type="evidence" value="ECO:0007669"/>
    <property type="project" value="InterPro"/>
</dbReference>
<evidence type="ECO:0000256" key="3">
    <source>
        <dbReference type="ARBA" id="ARBA00012325"/>
    </source>
</evidence>
<evidence type="ECO:0000256" key="5">
    <source>
        <dbReference type="ARBA" id="ARBA00022723"/>
    </source>
</evidence>
<accession>A0A1I1CPG8</accession>
<dbReference type="EMBL" id="FOKG01000030">
    <property type="protein sequence ID" value="SFB62333.1"/>
    <property type="molecule type" value="Genomic_DNA"/>
</dbReference>
<evidence type="ECO:0000256" key="6">
    <source>
        <dbReference type="ARBA" id="ARBA00023049"/>
    </source>
</evidence>
<proteinExistence type="inferred from homology"/>
<dbReference type="STRING" id="490629.SAMN05216266_13049"/>
<evidence type="ECO:0000256" key="7">
    <source>
        <dbReference type="ARBA" id="ARBA00029927"/>
    </source>
</evidence>
<protein>
    <recommendedName>
        <fullName evidence="4">Extracellular small neutral protease</fullName>
        <ecNumber evidence="3">3.4.24.77</ecNumber>
    </recommendedName>
    <alternativeName>
        <fullName evidence="7">Snapalysin</fullName>
    </alternativeName>
</protein>
<dbReference type="InterPro" id="IPR000013">
    <property type="entry name" value="Peptidase_M7"/>
</dbReference>
<dbReference type="GO" id="GO:0008270">
    <property type="term" value="F:zinc ion binding"/>
    <property type="evidence" value="ECO:0007669"/>
    <property type="project" value="InterPro"/>
</dbReference>
<dbReference type="SUPFAM" id="SSF55486">
    <property type="entry name" value="Metalloproteases ('zincins'), catalytic domain"/>
    <property type="match status" value="1"/>
</dbReference>
<dbReference type="Pfam" id="PF02031">
    <property type="entry name" value="Peptidase_M7"/>
    <property type="match status" value="1"/>
</dbReference>
<evidence type="ECO:0000256" key="2">
    <source>
        <dbReference type="ARBA" id="ARBA00006571"/>
    </source>
</evidence>
<dbReference type="AlphaFoldDB" id="A0A1I1CPG8"/>
<evidence type="ECO:0000313" key="9">
    <source>
        <dbReference type="Proteomes" id="UP000243799"/>
    </source>
</evidence>
<comment type="catalytic activity">
    <reaction evidence="1">
        <text>Hydrolyzes proteins with a preference for Tyr or Phe in the P1' position. Has no action on amino-acid p-nitroanilides.</text>
        <dbReference type="EC" id="3.4.24.77"/>
    </reaction>
</comment>
<name>A0A1I1CPG8_9PSEU</name>
<keyword evidence="9" id="KW-1185">Reference proteome</keyword>
<dbReference type="GO" id="GO:0004222">
    <property type="term" value="F:metalloendopeptidase activity"/>
    <property type="evidence" value="ECO:0007669"/>
    <property type="project" value="InterPro"/>
</dbReference>
<dbReference type="Gene3D" id="3.40.390.10">
    <property type="entry name" value="Collagenase (Catalytic Domain)"/>
    <property type="match status" value="1"/>
</dbReference>